<dbReference type="SUPFAM" id="SSF53720">
    <property type="entry name" value="ALDH-like"/>
    <property type="match status" value="1"/>
</dbReference>
<organism evidence="2 3">
    <name type="scientific">Rhinocladiella mackenziei CBS 650.93</name>
    <dbReference type="NCBI Taxonomy" id="1442369"/>
    <lineage>
        <taxon>Eukaryota</taxon>
        <taxon>Fungi</taxon>
        <taxon>Dikarya</taxon>
        <taxon>Ascomycota</taxon>
        <taxon>Pezizomycotina</taxon>
        <taxon>Eurotiomycetes</taxon>
        <taxon>Chaetothyriomycetidae</taxon>
        <taxon>Chaetothyriales</taxon>
        <taxon>Herpotrichiellaceae</taxon>
        <taxon>Rhinocladiella</taxon>
    </lineage>
</organism>
<dbReference type="InterPro" id="IPR015590">
    <property type="entry name" value="Aldehyde_DH_dom"/>
</dbReference>
<dbReference type="AlphaFoldDB" id="A0A0D2FGJ2"/>
<dbReference type="Pfam" id="PF00171">
    <property type="entry name" value="Aldedh"/>
    <property type="match status" value="1"/>
</dbReference>
<evidence type="ECO:0000259" key="1">
    <source>
        <dbReference type="Pfam" id="PF00171"/>
    </source>
</evidence>
<evidence type="ECO:0000313" key="3">
    <source>
        <dbReference type="Proteomes" id="UP000053617"/>
    </source>
</evidence>
<keyword evidence="3" id="KW-1185">Reference proteome</keyword>
<dbReference type="GO" id="GO:0016491">
    <property type="term" value="F:oxidoreductase activity"/>
    <property type="evidence" value="ECO:0007669"/>
    <property type="project" value="InterPro"/>
</dbReference>
<dbReference type="GeneID" id="25298254"/>
<reference evidence="2 3" key="1">
    <citation type="submission" date="2015-01" db="EMBL/GenBank/DDBJ databases">
        <title>The Genome Sequence of Rhinocladiella mackenzie CBS 650.93.</title>
        <authorList>
            <consortium name="The Broad Institute Genomics Platform"/>
            <person name="Cuomo C."/>
            <person name="de Hoog S."/>
            <person name="Gorbushina A."/>
            <person name="Stielow B."/>
            <person name="Teixiera M."/>
            <person name="Abouelleil A."/>
            <person name="Chapman S.B."/>
            <person name="Priest M."/>
            <person name="Young S.K."/>
            <person name="Wortman J."/>
            <person name="Nusbaum C."/>
            <person name="Birren B."/>
        </authorList>
    </citation>
    <scope>NUCLEOTIDE SEQUENCE [LARGE SCALE GENOMIC DNA]</scope>
    <source>
        <strain evidence="2 3">CBS 650.93</strain>
    </source>
</reference>
<dbReference type="Proteomes" id="UP000053617">
    <property type="component" value="Unassembled WGS sequence"/>
</dbReference>
<dbReference type="STRING" id="1442369.A0A0D2FGJ2"/>
<dbReference type="InterPro" id="IPR016162">
    <property type="entry name" value="Ald_DH_N"/>
</dbReference>
<accession>A0A0D2FGJ2</accession>
<dbReference type="RefSeq" id="XP_013268253.1">
    <property type="nucleotide sequence ID" value="XM_013412799.1"/>
</dbReference>
<protein>
    <recommendedName>
        <fullName evidence="1">Aldehyde dehydrogenase domain-containing protein</fullName>
    </recommendedName>
</protein>
<dbReference type="Gene3D" id="3.40.605.10">
    <property type="entry name" value="Aldehyde Dehydrogenase, Chain A, domain 1"/>
    <property type="match status" value="1"/>
</dbReference>
<evidence type="ECO:0000313" key="2">
    <source>
        <dbReference type="EMBL" id="KIX01117.1"/>
    </source>
</evidence>
<dbReference type="VEuPathDB" id="FungiDB:Z518_10183"/>
<dbReference type="InterPro" id="IPR016161">
    <property type="entry name" value="Ald_DH/histidinol_DH"/>
</dbReference>
<dbReference type="HOGENOM" id="CLU_2400889_0_0_1"/>
<sequence length="93" mass="10450">MSTTSSSVSLDFSTFSNVIDGKLSSTGKKEFKVWARIPCAERQNPMQVFADAMAKVEDGFAQTLTQEQGKQQIHFAIFEMDFTVYTRRRAESG</sequence>
<feature type="domain" description="Aldehyde dehydrogenase" evidence="1">
    <location>
        <begin position="27"/>
        <end position="83"/>
    </location>
</feature>
<dbReference type="EMBL" id="KN847482">
    <property type="protein sequence ID" value="KIX01117.1"/>
    <property type="molecule type" value="Genomic_DNA"/>
</dbReference>
<proteinExistence type="predicted"/>
<gene>
    <name evidence="2" type="ORF">Z518_10183</name>
</gene>
<name>A0A0D2FGJ2_9EURO</name>